<feature type="region of interest" description="Disordered" evidence="1">
    <location>
        <begin position="765"/>
        <end position="837"/>
    </location>
</feature>
<accession>A0A077RRQ3</accession>
<feature type="compositionally biased region" description="Basic and acidic residues" evidence="1">
    <location>
        <begin position="457"/>
        <end position="468"/>
    </location>
</feature>
<dbReference type="PANTHER" id="PTHR36479">
    <property type="entry name" value="ULP_PROTEASE DOMAIN-CONTAINING PROTEIN"/>
    <property type="match status" value="1"/>
</dbReference>
<evidence type="ECO:0000313" key="3">
    <source>
        <dbReference type="Proteomes" id="UP000019116"/>
    </source>
</evidence>
<feature type="compositionally biased region" description="Polar residues" evidence="1">
    <location>
        <begin position="649"/>
        <end position="664"/>
    </location>
</feature>
<feature type="region of interest" description="Disordered" evidence="1">
    <location>
        <begin position="686"/>
        <end position="753"/>
    </location>
</feature>
<dbReference type="OrthoDB" id="669288at2759"/>
<feature type="compositionally biased region" description="Basic residues" evidence="1">
    <location>
        <begin position="580"/>
        <end position="594"/>
    </location>
</feature>
<feature type="region of interest" description="Disordered" evidence="1">
    <location>
        <begin position="1"/>
        <end position="37"/>
    </location>
</feature>
<name>A0A077RRQ3_WHEAT</name>
<organism evidence="2">
    <name type="scientific">Triticum aestivum</name>
    <name type="common">Wheat</name>
    <dbReference type="NCBI Taxonomy" id="4565"/>
    <lineage>
        <taxon>Eukaryota</taxon>
        <taxon>Viridiplantae</taxon>
        <taxon>Streptophyta</taxon>
        <taxon>Embryophyta</taxon>
        <taxon>Tracheophyta</taxon>
        <taxon>Spermatophyta</taxon>
        <taxon>Magnoliopsida</taxon>
        <taxon>Liliopsida</taxon>
        <taxon>Poales</taxon>
        <taxon>Poaceae</taxon>
        <taxon>BOP clade</taxon>
        <taxon>Pooideae</taxon>
        <taxon>Triticodae</taxon>
        <taxon>Triticeae</taxon>
        <taxon>Triticinae</taxon>
        <taxon>Triticum</taxon>
    </lineage>
</organism>
<proteinExistence type="predicted"/>
<feature type="compositionally biased region" description="Polar residues" evidence="1">
    <location>
        <begin position="699"/>
        <end position="709"/>
    </location>
</feature>
<feature type="region of interest" description="Disordered" evidence="1">
    <location>
        <begin position="405"/>
        <end position="664"/>
    </location>
</feature>
<protein>
    <submittedName>
        <fullName evidence="2">Uncharacterized protein</fullName>
    </submittedName>
</protein>
<dbReference type="HOGENOM" id="CLU_015693_0_0_1"/>
<dbReference type="Gramene" id="TraesCS3B02G202100.1">
    <property type="protein sequence ID" value="TraesCS3B02G202100.1"/>
    <property type="gene ID" value="TraesCS3B02G202100"/>
</dbReference>
<dbReference type="AlphaFoldDB" id="A0A077RRQ3"/>
<dbReference type="Proteomes" id="UP000019116">
    <property type="component" value="Chromosome 3B"/>
</dbReference>
<keyword evidence="3" id="KW-1185">Reference proteome</keyword>
<evidence type="ECO:0000313" key="2">
    <source>
        <dbReference type="EnsemblPlants" id="TraesCS3B02G202100.1"/>
    </source>
</evidence>
<feature type="compositionally biased region" description="Low complexity" evidence="1">
    <location>
        <begin position="554"/>
        <end position="568"/>
    </location>
</feature>
<feature type="region of interest" description="Disordered" evidence="1">
    <location>
        <begin position="1002"/>
        <end position="1054"/>
    </location>
</feature>
<sequence length="1083" mass="117639">MARGDHQSDDDDFMDPPQRNRATGRRKEGDEKKKRIRNRASQERLTVLIDKFSDDQKGAAAEMGMQVLMDVRCTNLVNPVCDWLGEIYDPASREFVIPGRGRLPLNEESVFCTLGVPRGHIKVPYEVNNETEEELFARLFPGLEAMSNTSVLADSLQAMMTHGEVFKMKLLMYLISAIFVPTTSLRPSNKCFPILANLKNVKNMNWCKFIADFLHDAFKNKMYQKGCRLHLMLMYVDCLDLSTVDFTGVGGPPPTHKFAISAWTISAVKAVLAADRATDGTYGKLQVSFCLCLFFTRHAYKFDTTQPSVVYKACLHFLFLFFIADGQACYRLQRVWGPQKFEKWMDVHSAPSCPSEARAPVEHLIGQFASGMTGLLRKLVEGWTSLSASDSDVVVRQFTSFVPERTHRPTGCRGRYDYNSSQEPVDTQDDVDGDAGLSKDDDDMDNVHQDTDDDEQAEVRRGGNRGKDATYAPPPEKVKEQTAARGQGVLPSRRGRAPDDVGQGSHGKKSKTDPVAARRSKPTAGGRAVTNKQAPTPTRAYARLNKGAPIAGDTPSTRLSPRTTTTNTGDPVVLPDMRKPVKKVKKTTTRGAKHRINDPLERLHSKLSTGGNSNVHEAPVDNTTAAPMTASTNPDASGRSSPPAADAEATTTGIRTSGSDESISARTAEILPTLLAMKEATVSHTTPSASVEVDAPETNICNEDSLSSDTDSKGVRDGAPVSTTEAAEAAVHKDMPSSGESHGTTAPAPVGADTAKVTVARAGLPPRRRSPHKQPTVVPNAPVVPSSRRDESGYVPASTLFPPTAQSNVMENPQDRSKTEAVVKAGTSDAGERPEQTAPLPAVEIPNINLRTSRLPVNVGVPYSPNKKIAMKVAADTADKTPRPANKPEHSGAADSDMFVDLSPLDSAPQIVRGPASRNERHPMAFTPPSFSIGVSQDQAVVHDPMPVAFAFPGGTAAMMAQPMVEGRKAVKFAEPIVQATPEEISPSLDEAYRKIEEAALQRRTSRGQGQSSSNLTAEMATEDTIRSATPGSVRQQRVVHAPPAEDYEPEFRATKEQTQLYDVIKRFGNARASSKHMKELKA</sequence>
<dbReference type="Gramene" id="TraesCS3B03G0493300.1">
    <property type="protein sequence ID" value="TraesCS3B03G0493300.1.CDS"/>
    <property type="gene ID" value="TraesCS3B03G0493300"/>
</dbReference>
<feature type="compositionally biased region" description="Polar residues" evidence="1">
    <location>
        <begin position="1027"/>
        <end position="1036"/>
    </location>
</feature>
<reference evidence="2" key="2">
    <citation type="submission" date="2018-10" db="UniProtKB">
        <authorList>
            <consortium name="EnsemblPlants"/>
        </authorList>
    </citation>
    <scope>IDENTIFICATION</scope>
</reference>
<feature type="compositionally biased region" description="Basic and acidic residues" evidence="1">
    <location>
        <begin position="595"/>
        <end position="604"/>
    </location>
</feature>
<reference evidence="2" key="1">
    <citation type="submission" date="2018-08" db="EMBL/GenBank/DDBJ databases">
        <authorList>
            <person name="Rossello M."/>
        </authorList>
    </citation>
    <scope>NUCLEOTIDE SEQUENCE [LARGE SCALE GENOMIC DNA]</scope>
    <source>
        <strain evidence="2">cv. Chinese Spring</strain>
    </source>
</reference>
<feature type="compositionally biased region" description="Polar residues" evidence="1">
    <location>
        <begin position="606"/>
        <end position="640"/>
    </location>
</feature>
<dbReference type="EnsemblPlants" id="TraesCS3B02G202100.1">
    <property type="protein sequence ID" value="TraesCS3B02G202100.1"/>
    <property type="gene ID" value="TraesCS3B02G202100"/>
</dbReference>
<dbReference type="OMA" id="APETNIC"/>
<evidence type="ECO:0000256" key="1">
    <source>
        <dbReference type="SAM" id="MobiDB-lite"/>
    </source>
</evidence>
<dbReference type="PANTHER" id="PTHR36479:SF11">
    <property type="entry name" value="NPH3 DOMAIN-CONTAINING PROTEIN"/>
    <property type="match status" value="1"/>
</dbReference>